<dbReference type="CDD" id="cd00084">
    <property type="entry name" value="HMG-box_SF"/>
    <property type="match status" value="1"/>
</dbReference>
<dbReference type="AlphaFoldDB" id="A0A9N8ZE19"/>
<protein>
    <submittedName>
        <fullName evidence="1">2722_t:CDS:1</fullName>
    </submittedName>
</protein>
<dbReference type="InterPro" id="IPR036910">
    <property type="entry name" value="HMG_box_dom_sf"/>
</dbReference>
<keyword evidence="2" id="KW-1185">Reference proteome</keyword>
<sequence length="172" mass="20083">MPRYTNAYFHFRKGEIDRMKNVKMTVISKETAPKWRKKNDSQKRKHFHAAAKDYVNKEIASGTNHLTTKSFEQHGNIAFVIETPIIKTEKLYEEQLVHTNVQLVQSEISEVTYTHSSLNVGDVPYASEYEEFDEFFNFDFYNKQGAGEVVDLERDNNNFEMIGGVPTTEYRK</sequence>
<organism evidence="1 2">
    <name type="scientific">Funneliformis caledonium</name>
    <dbReference type="NCBI Taxonomy" id="1117310"/>
    <lineage>
        <taxon>Eukaryota</taxon>
        <taxon>Fungi</taxon>
        <taxon>Fungi incertae sedis</taxon>
        <taxon>Mucoromycota</taxon>
        <taxon>Glomeromycotina</taxon>
        <taxon>Glomeromycetes</taxon>
        <taxon>Glomerales</taxon>
        <taxon>Glomeraceae</taxon>
        <taxon>Funneliformis</taxon>
    </lineage>
</organism>
<comment type="caution">
    <text evidence="1">The sequence shown here is derived from an EMBL/GenBank/DDBJ whole genome shotgun (WGS) entry which is preliminary data.</text>
</comment>
<dbReference type="SUPFAM" id="SSF47095">
    <property type="entry name" value="HMG-box"/>
    <property type="match status" value="1"/>
</dbReference>
<gene>
    <name evidence="1" type="ORF">FCALED_LOCUS3311</name>
</gene>
<proteinExistence type="predicted"/>
<name>A0A9N8ZE19_9GLOM</name>
<dbReference type="Gene3D" id="1.10.30.10">
    <property type="entry name" value="High mobility group box domain"/>
    <property type="match status" value="1"/>
</dbReference>
<dbReference type="Proteomes" id="UP000789570">
    <property type="component" value="Unassembled WGS sequence"/>
</dbReference>
<accession>A0A9N8ZE19</accession>
<reference evidence="1" key="1">
    <citation type="submission" date="2021-06" db="EMBL/GenBank/DDBJ databases">
        <authorList>
            <person name="Kallberg Y."/>
            <person name="Tangrot J."/>
            <person name="Rosling A."/>
        </authorList>
    </citation>
    <scope>NUCLEOTIDE SEQUENCE</scope>
    <source>
        <strain evidence="1">UK204</strain>
    </source>
</reference>
<evidence type="ECO:0000313" key="2">
    <source>
        <dbReference type="Proteomes" id="UP000789570"/>
    </source>
</evidence>
<evidence type="ECO:0000313" key="1">
    <source>
        <dbReference type="EMBL" id="CAG8492962.1"/>
    </source>
</evidence>
<dbReference type="EMBL" id="CAJVPQ010000566">
    <property type="protein sequence ID" value="CAG8492962.1"/>
    <property type="molecule type" value="Genomic_DNA"/>
</dbReference>
<dbReference type="OrthoDB" id="2310003at2759"/>